<evidence type="ECO:0000256" key="1">
    <source>
        <dbReference type="ARBA" id="ARBA00022723"/>
    </source>
</evidence>
<dbReference type="InterPro" id="IPR013651">
    <property type="entry name" value="ATP-grasp_RimK-type"/>
</dbReference>
<evidence type="ECO:0000256" key="3">
    <source>
        <dbReference type="ARBA" id="ARBA00022840"/>
    </source>
</evidence>
<evidence type="ECO:0000313" key="6">
    <source>
        <dbReference type="EMBL" id="AFQ03806.1"/>
    </source>
</evidence>
<dbReference type="SUPFAM" id="SSF56059">
    <property type="entry name" value="Glutathione synthetase ATP-binding domain-like"/>
    <property type="match status" value="1"/>
</dbReference>
<keyword evidence="3 4" id="KW-0067">ATP-binding</keyword>
<dbReference type="KEGG" id="mgx:CM1_00060"/>
<keyword evidence="2 4" id="KW-0547">Nucleotide-binding</keyword>
<dbReference type="EMBL" id="CP003772">
    <property type="protein sequence ID" value="AFQ03806.1"/>
    <property type="molecule type" value="Genomic_DNA"/>
</dbReference>
<dbReference type="AlphaFoldDB" id="A0ABC7ZI27"/>
<evidence type="ECO:0000256" key="2">
    <source>
        <dbReference type="ARBA" id="ARBA00022741"/>
    </source>
</evidence>
<dbReference type="GO" id="GO:0046872">
    <property type="term" value="F:metal ion binding"/>
    <property type="evidence" value="ECO:0007669"/>
    <property type="project" value="UniProtKB-KW"/>
</dbReference>
<proteinExistence type="predicted"/>
<dbReference type="InterPro" id="IPR011761">
    <property type="entry name" value="ATP-grasp"/>
</dbReference>
<dbReference type="PANTHER" id="PTHR21621">
    <property type="entry name" value="RIBOSOMAL PROTEIN S6 MODIFICATION PROTEIN"/>
    <property type="match status" value="1"/>
</dbReference>
<accession>A0ABC7ZI27</accession>
<dbReference type="NCBIfam" id="TIGR00768">
    <property type="entry name" value="rimK_fam"/>
    <property type="match status" value="1"/>
</dbReference>
<dbReference type="Gene3D" id="3.30.470.20">
    <property type="entry name" value="ATP-grasp fold, B domain"/>
    <property type="match status" value="1"/>
</dbReference>
<keyword evidence="1" id="KW-0479">Metal-binding</keyword>
<feature type="domain" description="ATP-grasp" evidence="5">
    <location>
        <begin position="115"/>
        <end position="287"/>
    </location>
</feature>
<dbReference type="InterPro" id="IPR004666">
    <property type="entry name" value="Rp_bS6_RimK/Lys_biosynth_LsyX"/>
</dbReference>
<dbReference type="PROSITE" id="PS50975">
    <property type="entry name" value="ATP_GRASP"/>
    <property type="match status" value="1"/>
</dbReference>
<dbReference type="Pfam" id="PF08443">
    <property type="entry name" value="RimK"/>
    <property type="match status" value="1"/>
</dbReference>
<evidence type="ECO:0000313" key="7">
    <source>
        <dbReference type="Proteomes" id="UP000005254"/>
    </source>
</evidence>
<evidence type="ECO:0000256" key="4">
    <source>
        <dbReference type="PROSITE-ProRule" id="PRU00409"/>
    </source>
</evidence>
<dbReference type="Gene3D" id="3.40.50.20">
    <property type="match status" value="1"/>
</dbReference>
<dbReference type="GO" id="GO:0005524">
    <property type="term" value="F:ATP binding"/>
    <property type="evidence" value="ECO:0007669"/>
    <property type="project" value="UniProtKB-UniRule"/>
</dbReference>
<dbReference type="SMR" id="A0ABC7ZI27"/>
<protein>
    <submittedName>
        <fullName evidence="6">Alpha-L-glutamate ligase</fullName>
    </submittedName>
</protein>
<dbReference type="Proteomes" id="UP000005254">
    <property type="component" value="Chromosome"/>
</dbReference>
<reference evidence="6 7" key="1">
    <citation type="journal article" date="2012" name="J. Bacteriol.">
        <title>Draft Genome Sequences of Four Axenic Mycoplasma genitalium Strains Isolated from Denmark, Japan, and Australia.</title>
        <authorList>
            <person name="McGowin C.L."/>
            <person name="Ma L."/>
            <person name="Jensen J.S."/>
            <person name="Mancuso M.M."/>
            <person name="Hamasuna R."/>
            <person name="Adegboye D."/>
            <person name="Martin D.H."/>
        </authorList>
    </citation>
    <scope>NUCLEOTIDE SEQUENCE [LARGE SCALE GENOMIC DNA]</scope>
    <source>
        <strain evidence="6 7">M6320</strain>
    </source>
</reference>
<organism evidence="6 7">
    <name type="scientific">Mycoplasmoides genitalium M6320</name>
    <dbReference type="NCBI Taxonomy" id="662945"/>
    <lineage>
        <taxon>Bacteria</taxon>
        <taxon>Bacillati</taxon>
        <taxon>Mycoplasmatota</taxon>
        <taxon>Mycoplasmoidales</taxon>
        <taxon>Mycoplasmoidaceae</taxon>
        <taxon>Mycoplasmoides</taxon>
    </lineage>
</organism>
<dbReference type="Gene3D" id="3.30.1490.20">
    <property type="entry name" value="ATP-grasp fold, A domain"/>
    <property type="match status" value="1"/>
</dbReference>
<dbReference type="PANTHER" id="PTHR21621:SF0">
    <property type="entry name" value="BETA-CITRYLGLUTAMATE SYNTHASE B-RELATED"/>
    <property type="match status" value="1"/>
</dbReference>
<sequence>MKKINVVYNPAFNPISSKLNQTQLLKNASEELDIELKFFTSFDINTTKAKANLPFISNKILFMDKNIALARWLESNGFEVINSSIGINNADNKGLSHAIIAQYPFIKQIKTLLGPQNFDREWNPVMLDVFINQIKQSMEFPVIVKSVFGSFGDYVFLCLDEQKLRKTLMSFNQQAIVQKYITCSKGESVRVIVVNNKVIGALHTTNNSDFRSNLNKGAKAERFFLNKEQENLAVKISKVMQLFYCGIDFLFDQDRSLIFCEVNPNVQLTRSSMYLNTNLAIELLKAI</sequence>
<dbReference type="GO" id="GO:0016874">
    <property type="term" value="F:ligase activity"/>
    <property type="evidence" value="ECO:0007669"/>
    <property type="project" value="UniProtKB-KW"/>
</dbReference>
<dbReference type="InterPro" id="IPR013815">
    <property type="entry name" value="ATP_grasp_subdomain_1"/>
</dbReference>
<gene>
    <name evidence="6" type="ORF">CM1_00060</name>
</gene>
<evidence type="ECO:0000259" key="5">
    <source>
        <dbReference type="PROSITE" id="PS50975"/>
    </source>
</evidence>
<keyword evidence="6" id="KW-0436">Ligase</keyword>
<name>A0ABC7ZI27_MYCGT</name>
<dbReference type="GeneID" id="99646820"/>
<dbReference type="RefSeq" id="WP_010869289.1">
    <property type="nucleotide sequence ID" value="NC_018497.1"/>
</dbReference>